<dbReference type="PRINTS" id="PR00486">
    <property type="entry name" value="UTEROGLOBIN"/>
</dbReference>
<evidence type="ECO:0000313" key="10">
    <source>
        <dbReference type="Proteomes" id="UP001652624"/>
    </source>
</evidence>
<dbReference type="PANTHER" id="PTHR10136:SF6">
    <property type="entry name" value="UTEROGLOBIN"/>
    <property type="match status" value="1"/>
</dbReference>
<evidence type="ECO:0000256" key="7">
    <source>
        <dbReference type="ARBA" id="ARBA00031712"/>
    </source>
</evidence>
<keyword evidence="5" id="KW-0593">Phospholipase A2 inhibitor</keyword>
<evidence type="ECO:0000256" key="3">
    <source>
        <dbReference type="ARBA" id="ARBA00020696"/>
    </source>
</evidence>
<keyword evidence="10" id="KW-1185">Reference proteome</keyword>
<protein>
    <recommendedName>
        <fullName evidence="3">Uteroglobin</fullName>
    </recommendedName>
    <alternativeName>
        <fullName evidence="7">Secretoglobin family 1A member 1</fullName>
    </alternativeName>
</protein>
<evidence type="ECO:0000256" key="6">
    <source>
        <dbReference type="ARBA" id="ARBA00023157"/>
    </source>
</evidence>
<dbReference type="PANTHER" id="PTHR10136">
    <property type="entry name" value="SECRETOGLOBIN FAMILY 1 MEMBER"/>
    <property type="match status" value="1"/>
</dbReference>
<comment type="subcellular location">
    <subcellularLocation>
        <location evidence="1">Secreted</location>
    </subcellularLocation>
</comment>
<name>A0ABM3WA35_ERIEU</name>
<dbReference type="InterPro" id="IPR000329">
    <property type="entry name" value="Uteroglobin"/>
</dbReference>
<dbReference type="Pfam" id="PF01099">
    <property type="entry name" value="Uteroglobin"/>
    <property type="match status" value="1"/>
</dbReference>
<proteinExistence type="inferred from homology"/>
<keyword evidence="9" id="KW-0732">Signal</keyword>
<feature type="signal peptide" evidence="9">
    <location>
        <begin position="1"/>
        <end position="23"/>
    </location>
</feature>
<dbReference type="PROSITE" id="PS51311">
    <property type="entry name" value="SCGB"/>
    <property type="match status" value="1"/>
</dbReference>
<keyword evidence="6" id="KW-1015">Disulfide bond</keyword>
<evidence type="ECO:0000313" key="11">
    <source>
        <dbReference type="RefSeq" id="XP_060033440.1"/>
    </source>
</evidence>
<dbReference type="SUPFAM" id="SSF48201">
    <property type="entry name" value="Uteroglobin-like"/>
    <property type="match status" value="1"/>
</dbReference>
<keyword evidence="4" id="KW-0964">Secreted</keyword>
<dbReference type="Gene3D" id="1.10.210.10">
    <property type="entry name" value="Secretoglobin"/>
    <property type="match status" value="1"/>
</dbReference>
<dbReference type="SMART" id="SM00096">
    <property type="entry name" value="UTG"/>
    <property type="match status" value="1"/>
</dbReference>
<dbReference type="InterPro" id="IPR016126">
    <property type="entry name" value="Secretoglobin"/>
</dbReference>
<sequence length="106" mass="11385">MKLTVAAALALVTLSVLCSPASAEICPSFLQALEALLVGSVSDYEAAIAMFMPEKDMKDAGVYLKIQIDSFPPQTKKGLQKLMQKMATSPLCSEDSQAEDLHPQKP</sequence>
<accession>A0ABM3WA35</accession>
<evidence type="ECO:0000256" key="1">
    <source>
        <dbReference type="ARBA" id="ARBA00004613"/>
    </source>
</evidence>
<gene>
    <name evidence="11" type="primary">LOC132534032</name>
</gene>
<dbReference type="InterPro" id="IPR043215">
    <property type="entry name" value="Secretoglobin_1C-like"/>
</dbReference>
<feature type="compositionally biased region" description="Polar residues" evidence="8">
    <location>
        <begin position="86"/>
        <end position="95"/>
    </location>
</feature>
<dbReference type="GeneID" id="132534032"/>
<evidence type="ECO:0000256" key="5">
    <source>
        <dbReference type="ARBA" id="ARBA00023005"/>
    </source>
</evidence>
<feature type="region of interest" description="Disordered" evidence="8">
    <location>
        <begin position="86"/>
        <end position="106"/>
    </location>
</feature>
<evidence type="ECO:0000256" key="9">
    <source>
        <dbReference type="SAM" id="SignalP"/>
    </source>
</evidence>
<dbReference type="RefSeq" id="XP_060033440.1">
    <property type="nucleotide sequence ID" value="XM_060177457.1"/>
</dbReference>
<evidence type="ECO:0000256" key="4">
    <source>
        <dbReference type="ARBA" id="ARBA00022525"/>
    </source>
</evidence>
<dbReference type="CDD" id="cd00633">
    <property type="entry name" value="Secretoglobin"/>
    <property type="match status" value="1"/>
</dbReference>
<feature type="chain" id="PRO_5045549508" description="Uteroglobin" evidence="9">
    <location>
        <begin position="24"/>
        <end position="106"/>
    </location>
</feature>
<dbReference type="Proteomes" id="UP001652624">
    <property type="component" value="Chromosome 17"/>
</dbReference>
<comment type="similarity">
    <text evidence="2">Belongs to the secretoglobin family.</text>
</comment>
<evidence type="ECO:0000256" key="8">
    <source>
        <dbReference type="SAM" id="MobiDB-lite"/>
    </source>
</evidence>
<evidence type="ECO:0000256" key="2">
    <source>
        <dbReference type="ARBA" id="ARBA00008650"/>
    </source>
</evidence>
<dbReference type="InterPro" id="IPR035960">
    <property type="entry name" value="Secretoglobin_sf"/>
</dbReference>
<reference evidence="11" key="1">
    <citation type="submission" date="2025-08" db="UniProtKB">
        <authorList>
            <consortium name="RefSeq"/>
        </authorList>
    </citation>
    <scope>IDENTIFICATION</scope>
</reference>
<organism evidence="10 11">
    <name type="scientific">Erinaceus europaeus</name>
    <name type="common">Western European hedgehog</name>
    <dbReference type="NCBI Taxonomy" id="9365"/>
    <lineage>
        <taxon>Eukaryota</taxon>
        <taxon>Metazoa</taxon>
        <taxon>Chordata</taxon>
        <taxon>Craniata</taxon>
        <taxon>Vertebrata</taxon>
        <taxon>Euteleostomi</taxon>
        <taxon>Mammalia</taxon>
        <taxon>Eutheria</taxon>
        <taxon>Laurasiatheria</taxon>
        <taxon>Eulipotyphla</taxon>
        <taxon>Erinaceidae</taxon>
        <taxon>Erinaceinae</taxon>
        <taxon>Erinaceus</taxon>
    </lineage>
</organism>